<sequence>MDNSSTFAETILHAASSTTFVLLDVMIEKKLIAPHEGVNVLQHYAKKLLEAAETNGVLKEVRETVFGVEIKIQQILNVTLTTDAP</sequence>
<evidence type="ECO:0000313" key="1">
    <source>
        <dbReference type="EMBL" id="MEJ5021857.1"/>
    </source>
</evidence>
<reference evidence="1 2" key="1">
    <citation type="submission" date="2023-12" db="EMBL/GenBank/DDBJ databases">
        <title>Gut-associated functions are favored during microbiome assembly across C. elegans life.</title>
        <authorList>
            <person name="Zimmermann J."/>
        </authorList>
    </citation>
    <scope>NUCLEOTIDE SEQUENCE [LARGE SCALE GENOMIC DNA]</scope>
    <source>
        <strain evidence="1 2">MYb71</strain>
    </source>
</reference>
<name>A0ABU8PIK7_9HYPH</name>
<dbReference type="EMBL" id="JBBGZH010000002">
    <property type="protein sequence ID" value="MEJ5021857.1"/>
    <property type="molecule type" value="Genomic_DNA"/>
</dbReference>
<dbReference type="RefSeq" id="WP_105544243.1">
    <property type="nucleotide sequence ID" value="NZ_JBBGZH010000002.1"/>
</dbReference>
<evidence type="ECO:0000313" key="2">
    <source>
        <dbReference type="Proteomes" id="UP001375812"/>
    </source>
</evidence>
<dbReference type="Proteomes" id="UP001375812">
    <property type="component" value="Unassembled WGS sequence"/>
</dbReference>
<organism evidence="1 2">
    <name type="scientific">Ochrobactrum vermis</name>
    <dbReference type="NCBI Taxonomy" id="1827297"/>
    <lineage>
        <taxon>Bacteria</taxon>
        <taxon>Pseudomonadati</taxon>
        <taxon>Pseudomonadota</taxon>
        <taxon>Alphaproteobacteria</taxon>
        <taxon>Hyphomicrobiales</taxon>
        <taxon>Brucellaceae</taxon>
        <taxon>Brucella/Ochrobactrum group</taxon>
        <taxon>Ochrobactrum</taxon>
    </lineage>
</organism>
<gene>
    <name evidence="1" type="ORF">WH297_19270</name>
</gene>
<accession>A0ABU8PIK7</accession>
<keyword evidence="2" id="KW-1185">Reference proteome</keyword>
<protein>
    <submittedName>
        <fullName evidence="1">Uncharacterized protein</fullName>
    </submittedName>
</protein>
<proteinExistence type="predicted"/>
<comment type="caution">
    <text evidence="1">The sequence shown here is derived from an EMBL/GenBank/DDBJ whole genome shotgun (WGS) entry which is preliminary data.</text>
</comment>